<dbReference type="GO" id="GO:0004674">
    <property type="term" value="F:protein serine/threonine kinase activity"/>
    <property type="evidence" value="ECO:0007669"/>
    <property type="project" value="InterPro"/>
</dbReference>
<dbReference type="GO" id="GO:0034272">
    <property type="term" value="C:phosphatidylinositol 3-kinase complex, class III, type II"/>
    <property type="evidence" value="ECO:0007669"/>
    <property type="project" value="TreeGrafter"/>
</dbReference>
<reference evidence="3" key="1">
    <citation type="submission" date="2023-07" db="EMBL/GenBank/DDBJ databases">
        <title>Chromosome-level genome assembly of Artemia franciscana.</title>
        <authorList>
            <person name="Jo E."/>
        </authorList>
    </citation>
    <scope>NUCLEOTIDE SEQUENCE</scope>
    <source>
        <tissue evidence="3">Whole body</tissue>
    </source>
</reference>
<accession>A0AA88KZA9</accession>
<evidence type="ECO:0000256" key="2">
    <source>
        <dbReference type="PROSITE-ProRule" id="PRU00221"/>
    </source>
</evidence>
<keyword evidence="2" id="KW-0853">WD repeat</keyword>
<evidence type="ECO:0000313" key="4">
    <source>
        <dbReference type="Proteomes" id="UP001187531"/>
    </source>
</evidence>
<gene>
    <name evidence="3" type="ORF">QYM36_011775</name>
</gene>
<dbReference type="GO" id="GO:0071561">
    <property type="term" value="C:nucleus-vacuole junction"/>
    <property type="evidence" value="ECO:0007669"/>
    <property type="project" value="TreeGrafter"/>
</dbReference>
<proteinExistence type="predicted"/>
<dbReference type="GO" id="GO:0016236">
    <property type="term" value="P:macroautophagy"/>
    <property type="evidence" value="ECO:0007669"/>
    <property type="project" value="InterPro"/>
</dbReference>
<dbReference type="InterPro" id="IPR036322">
    <property type="entry name" value="WD40_repeat_dom_sf"/>
</dbReference>
<dbReference type="Proteomes" id="UP001187531">
    <property type="component" value="Unassembled WGS sequence"/>
</dbReference>
<comment type="caution">
    <text evidence="3">The sequence shown here is derived from an EMBL/GenBank/DDBJ whole genome shotgun (WGS) entry which is preliminary data.</text>
</comment>
<dbReference type="Pfam" id="PF00400">
    <property type="entry name" value="WD40"/>
    <property type="match status" value="2"/>
</dbReference>
<dbReference type="PANTHER" id="PTHR17583:SF0">
    <property type="entry name" value="PHOSPHOINOSITIDE 3-KINASE REGULATORY SUBUNIT 4"/>
    <property type="match status" value="1"/>
</dbReference>
<dbReference type="GO" id="GO:0006623">
    <property type="term" value="P:protein targeting to vacuole"/>
    <property type="evidence" value="ECO:0007669"/>
    <property type="project" value="TreeGrafter"/>
</dbReference>
<dbReference type="GO" id="GO:0045324">
    <property type="term" value="P:late endosome to vacuole transport"/>
    <property type="evidence" value="ECO:0007669"/>
    <property type="project" value="InterPro"/>
</dbReference>
<name>A0AA88KZA9_ARTSF</name>
<protein>
    <submittedName>
        <fullName evidence="3">Uncharacterized protein</fullName>
    </submittedName>
</protein>
<dbReference type="Gene3D" id="2.130.10.10">
    <property type="entry name" value="YVTN repeat-like/Quinoprotein amine dehydrogenase"/>
    <property type="match status" value="1"/>
</dbReference>
<dbReference type="InterPro" id="IPR045162">
    <property type="entry name" value="Vps15-like"/>
</dbReference>
<dbReference type="PROSITE" id="PS50082">
    <property type="entry name" value="WD_REPEATS_2"/>
    <property type="match status" value="1"/>
</dbReference>
<dbReference type="EMBL" id="JAVRJZ010000015">
    <property type="protein sequence ID" value="KAK2713188.1"/>
    <property type="molecule type" value="Genomic_DNA"/>
</dbReference>
<sequence>MTLGLSATMSPSDSSGFLLSCGTDQRVRYWDLSDSTQSYVLIPNQDDATNQVTRIYSEKLVDGTRVVQESTSKPRAASPPAIGLEEINPAHRDIINNIIAVKGSQPFVVTSSMDGIIKVWK</sequence>
<keyword evidence="4" id="KW-1185">Reference proteome</keyword>
<dbReference type="SUPFAM" id="SSF50978">
    <property type="entry name" value="WD40 repeat-like"/>
    <property type="match status" value="1"/>
</dbReference>
<keyword evidence="1" id="KW-0547">Nucleotide-binding</keyword>
<dbReference type="PROSITE" id="PS50294">
    <property type="entry name" value="WD_REPEATS_REGION"/>
    <property type="match status" value="1"/>
</dbReference>
<dbReference type="GO" id="GO:0000166">
    <property type="term" value="F:nucleotide binding"/>
    <property type="evidence" value="ECO:0007669"/>
    <property type="project" value="UniProtKB-KW"/>
</dbReference>
<evidence type="ECO:0000256" key="1">
    <source>
        <dbReference type="ARBA" id="ARBA00022741"/>
    </source>
</evidence>
<organism evidence="3 4">
    <name type="scientific">Artemia franciscana</name>
    <name type="common">Brine shrimp</name>
    <name type="synonym">Artemia sanfranciscana</name>
    <dbReference type="NCBI Taxonomy" id="6661"/>
    <lineage>
        <taxon>Eukaryota</taxon>
        <taxon>Metazoa</taxon>
        <taxon>Ecdysozoa</taxon>
        <taxon>Arthropoda</taxon>
        <taxon>Crustacea</taxon>
        <taxon>Branchiopoda</taxon>
        <taxon>Anostraca</taxon>
        <taxon>Artemiidae</taxon>
        <taxon>Artemia</taxon>
    </lineage>
</organism>
<dbReference type="GO" id="GO:0034271">
    <property type="term" value="C:phosphatidylinositol 3-kinase complex, class III, type I"/>
    <property type="evidence" value="ECO:0007669"/>
    <property type="project" value="TreeGrafter"/>
</dbReference>
<feature type="repeat" description="WD" evidence="2">
    <location>
        <begin position="107"/>
        <end position="121"/>
    </location>
</feature>
<evidence type="ECO:0000313" key="3">
    <source>
        <dbReference type="EMBL" id="KAK2713188.1"/>
    </source>
</evidence>
<dbReference type="InterPro" id="IPR001680">
    <property type="entry name" value="WD40_rpt"/>
</dbReference>
<dbReference type="PANTHER" id="PTHR17583">
    <property type="entry name" value="PHOSPHOINOSITIDE 3-KINASE REGULATORY SUBUNIT 4"/>
    <property type="match status" value="1"/>
</dbReference>
<dbReference type="AlphaFoldDB" id="A0AA88KZA9"/>
<dbReference type="GO" id="GO:0005770">
    <property type="term" value="C:late endosome"/>
    <property type="evidence" value="ECO:0007669"/>
    <property type="project" value="TreeGrafter"/>
</dbReference>
<dbReference type="InterPro" id="IPR015943">
    <property type="entry name" value="WD40/YVTN_repeat-like_dom_sf"/>
</dbReference>